<accession>A0AB39V3Z6</accession>
<dbReference type="AlphaFoldDB" id="A0AB39V3Z6"/>
<protein>
    <submittedName>
        <fullName evidence="2">Uncharacterized protein</fullName>
    </submittedName>
</protein>
<evidence type="ECO:0000256" key="1">
    <source>
        <dbReference type="SAM" id="SignalP"/>
    </source>
</evidence>
<dbReference type="KEGG" id="lala:AB8B28_00410"/>
<keyword evidence="1" id="KW-0732">Signal</keyword>
<reference evidence="2" key="1">
    <citation type="submission" date="2024-07" db="EMBL/GenBank/DDBJ databases">
        <authorList>
            <person name="Li X.-J."/>
            <person name="Wang X."/>
        </authorList>
    </citation>
    <scope>NUCLEOTIDE SEQUENCE</scope>
    <source>
        <strain evidence="2">HSP-536</strain>
    </source>
</reference>
<proteinExistence type="predicted"/>
<dbReference type="EMBL" id="CP165647">
    <property type="protein sequence ID" value="XDU62392.1"/>
    <property type="molecule type" value="Genomic_DNA"/>
</dbReference>
<name>A0AB39V3Z6_9FUSO</name>
<evidence type="ECO:0000313" key="2">
    <source>
        <dbReference type="EMBL" id="XDU62392.1"/>
    </source>
</evidence>
<feature type="signal peptide" evidence="1">
    <location>
        <begin position="1"/>
        <end position="18"/>
    </location>
</feature>
<organism evidence="2">
    <name type="scientific">Leptotrichia alba</name>
    <dbReference type="NCBI Taxonomy" id="3239304"/>
    <lineage>
        <taxon>Bacteria</taxon>
        <taxon>Fusobacteriati</taxon>
        <taxon>Fusobacteriota</taxon>
        <taxon>Fusobacteriia</taxon>
        <taxon>Fusobacteriales</taxon>
        <taxon>Leptotrichiaceae</taxon>
        <taxon>Leptotrichia</taxon>
    </lineage>
</organism>
<sequence length="227" mass="26910">MKKILFILLLGVAIQGLAETIVKGTYDTKKKRYTELSQTFEKEINLSYVLPSDKKDIVTYKTENYDILVRKSDLLELYNRKRDKKENNIKDSISDKDKKLDYIRNYIAELVENNKAVIYERKTKKEIKNIVKVKYNNDIYYDAGRGSNYDGYKFYTDKSLSQEIMRFDIITQFGIALHSSLGDNPYNRELTEKEKEYREKNGNHFEELKELYKKAVQNPNVEQKISY</sequence>
<gene>
    <name evidence="2" type="ORF">AB8B28_00410</name>
</gene>
<dbReference type="RefSeq" id="WP_369716146.1">
    <property type="nucleotide sequence ID" value="NZ_CP165647.1"/>
</dbReference>
<feature type="chain" id="PRO_5044251980" evidence="1">
    <location>
        <begin position="19"/>
        <end position="227"/>
    </location>
</feature>